<proteinExistence type="predicted"/>
<keyword evidence="3" id="KW-1185">Reference proteome</keyword>
<sequence>MFSIVHAEYCITIFLEITYLFIVWLSLLCGVSQQNCRITRDWIILIIQNFQTLPQDLNSYQSAHKDVWTMTKQLRLDPEIECYTCCPKCFSLYEPKYMPTTCFYRRSKKLQVCGKSLIKSTADPLITQFQHISCAIQHRPDPPKQFTRSSCGNNTFNQELMGRLLTFNNPKLGTALRSRTNGSYLTMNFSLHSPCMSIGSIPLGINSLDNRLQW</sequence>
<evidence type="ECO:0000256" key="1">
    <source>
        <dbReference type="SAM" id="Phobius"/>
    </source>
</evidence>
<keyword evidence="1" id="KW-1133">Transmembrane helix</keyword>
<reference evidence="2 3" key="1">
    <citation type="submission" date="2015-08" db="EMBL/GenBank/DDBJ databases">
        <title>Next Generation Sequencing and Analysis of the Genome of Puccinia sorghi L Schw, the Causal Agent of Maize Common Rust.</title>
        <authorList>
            <person name="Rochi L."/>
            <person name="Burguener G."/>
            <person name="Darino M."/>
            <person name="Turjanski A."/>
            <person name="Kreff E."/>
            <person name="Dieguez M.J."/>
            <person name="Sacco F."/>
        </authorList>
    </citation>
    <scope>NUCLEOTIDE SEQUENCE [LARGE SCALE GENOMIC DNA]</scope>
    <source>
        <strain evidence="2 3">RO10H11247</strain>
    </source>
</reference>
<accession>A0A0L6VV75</accession>
<dbReference type="Proteomes" id="UP000037035">
    <property type="component" value="Unassembled WGS sequence"/>
</dbReference>
<feature type="transmembrane region" description="Helical" evidence="1">
    <location>
        <begin position="7"/>
        <end position="27"/>
    </location>
</feature>
<protein>
    <submittedName>
        <fullName evidence="2">Uncharacterized protein</fullName>
    </submittedName>
</protein>
<keyword evidence="1" id="KW-0472">Membrane</keyword>
<dbReference type="VEuPathDB" id="FungiDB:VP01_10137g1"/>
<organism evidence="2 3">
    <name type="scientific">Puccinia sorghi</name>
    <dbReference type="NCBI Taxonomy" id="27349"/>
    <lineage>
        <taxon>Eukaryota</taxon>
        <taxon>Fungi</taxon>
        <taxon>Dikarya</taxon>
        <taxon>Basidiomycota</taxon>
        <taxon>Pucciniomycotina</taxon>
        <taxon>Pucciniomycetes</taxon>
        <taxon>Pucciniales</taxon>
        <taxon>Pucciniaceae</taxon>
        <taxon>Puccinia</taxon>
    </lineage>
</organism>
<gene>
    <name evidence="2" type="ORF">VP01_10137g1</name>
</gene>
<comment type="caution">
    <text evidence="2">The sequence shown here is derived from an EMBL/GenBank/DDBJ whole genome shotgun (WGS) entry which is preliminary data.</text>
</comment>
<dbReference type="AlphaFoldDB" id="A0A0L6VV75"/>
<feature type="non-terminal residue" evidence="2">
    <location>
        <position position="214"/>
    </location>
</feature>
<keyword evidence="1" id="KW-0812">Transmembrane</keyword>
<evidence type="ECO:0000313" key="3">
    <source>
        <dbReference type="Proteomes" id="UP000037035"/>
    </source>
</evidence>
<name>A0A0L6VV75_9BASI</name>
<evidence type="ECO:0000313" key="2">
    <source>
        <dbReference type="EMBL" id="KNZ64576.1"/>
    </source>
</evidence>
<dbReference type="EMBL" id="LAVV01000152">
    <property type="protein sequence ID" value="KNZ64576.1"/>
    <property type="molecule type" value="Genomic_DNA"/>
</dbReference>
<dbReference type="OrthoDB" id="2505776at2759"/>